<evidence type="ECO:0008006" key="3">
    <source>
        <dbReference type="Google" id="ProtNLM"/>
    </source>
</evidence>
<dbReference type="AlphaFoldDB" id="A0A6N3GZ08"/>
<dbReference type="EMBL" id="CACRTO010000050">
    <property type="protein sequence ID" value="VYU69824.1"/>
    <property type="molecule type" value="Genomic_DNA"/>
</dbReference>
<protein>
    <recommendedName>
        <fullName evidence="3">DUF4230 domain-containing protein</fullName>
    </recommendedName>
</protein>
<sequence>MSLQNEIVEKETKKLNLESEIVEKETKKSNPIKKYIIKKGKWGVLILVAILAILIGVRSVIYFDNKTTKIGFEDIGEFATQVAYCTELSIIDNSRTLFGVSIPFTQSKYIYSYDVIIKAGFDFGEIEWNKNDNIIEVKLPEGRVLSSEIDLDSFKVYHEKESVFNQINMTENNESMRGLKEKAEEDAIANGLLKNARTNAETVLTGFFAKEYDLDKYEIVFKDK</sequence>
<organism evidence="2">
    <name type="scientific">Clostridium tertium</name>
    <dbReference type="NCBI Taxonomy" id="1559"/>
    <lineage>
        <taxon>Bacteria</taxon>
        <taxon>Bacillati</taxon>
        <taxon>Bacillota</taxon>
        <taxon>Clostridia</taxon>
        <taxon>Eubacteriales</taxon>
        <taxon>Clostridiaceae</taxon>
        <taxon>Clostridium</taxon>
    </lineage>
</organism>
<evidence type="ECO:0000256" key="1">
    <source>
        <dbReference type="SAM" id="Phobius"/>
    </source>
</evidence>
<keyword evidence="1" id="KW-0472">Membrane</keyword>
<name>A0A6N3GZ08_9CLOT</name>
<keyword evidence="1" id="KW-0812">Transmembrane</keyword>
<proteinExistence type="predicted"/>
<keyword evidence="1" id="KW-1133">Transmembrane helix</keyword>
<dbReference type="Pfam" id="PF14014">
    <property type="entry name" value="DUF4230"/>
    <property type="match status" value="1"/>
</dbReference>
<evidence type="ECO:0000313" key="2">
    <source>
        <dbReference type="EMBL" id="VYU69824.1"/>
    </source>
</evidence>
<accession>A0A6N3GZ08</accession>
<dbReference type="InterPro" id="IPR025324">
    <property type="entry name" value="DUF4230"/>
</dbReference>
<dbReference type="RefSeq" id="WP_156628001.1">
    <property type="nucleotide sequence ID" value="NZ_CACRTO010000050.1"/>
</dbReference>
<reference evidence="2" key="1">
    <citation type="submission" date="2019-11" db="EMBL/GenBank/DDBJ databases">
        <authorList>
            <person name="Feng L."/>
        </authorList>
    </citation>
    <scope>NUCLEOTIDE SEQUENCE</scope>
    <source>
        <strain evidence="2">CTertiumLFYP3</strain>
    </source>
</reference>
<gene>
    <name evidence="2" type="ORF">CTLFYP3_00216</name>
</gene>
<feature type="transmembrane region" description="Helical" evidence="1">
    <location>
        <begin position="42"/>
        <end position="63"/>
    </location>
</feature>